<evidence type="ECO:0000313" key="3">
    <source>
        <dbReference type="Proteomes" id="UP000714380"/>
    </source>
</evidence>
<organism evidence="2 3">
    <name type="scientific">Thalassolituus marinus</name>
    <dbReference type="NCBI Taxonomy" id="671053"/>
    <lineage>
        <taxon>Bacteria</taxon>
        <taxon>Pseudomonadati</taxon>
        <taxon>Pseudomonadota</taxon>
        <taxon>Gammaproteobacteria</taxon>
        <taxon>Oceanospirillales</taxon>
        <taxon>Oceanospirillaceae</taxon>
        <taxon>Thalassolituus</taxon>
    </lineage>
</organism>
<sequence length="246" mass="27626">MSTTLLVLLAIFTAGASVGALWFLRWQEQQRLERARQALVHTDAIGEISVIGEALMPWLSREGLNFLVAQIHHHHHQLETLKAPIEKRAHRGLELATQWQDHTPSPSPLPSDHKKAQELRNLLQRFNEYLKEAYKNGTTAANTAKPLLSEARILNTRLATTVYESRARGSMTLSNPQQAMRWYKKAQAAYKQLDPLPDALADAAKGVDDALQELIKANQESQSGTRLEEGAEALAAEDEAWKKKHF</sequence>
<dbReference type="Proteomes" id="UP000714380">
    <property type="component" value="Unassembled WGS sequence"/>
</dbReference>
<evidence type="ECO:0000313" key="2">
    <source>
        <dbReference type="EMBL" id="MCA6062949.1"/>
    </source>
</evidence>
<keyword evidence="3" id="KW-1185">Reference proteome</keyword>
<reference evidence="2 3" key="1">
    <citation type="submission" date="2020-12" db="EMBL/GenBank/DDBJ databases">
        <title>Novel Thalassolituus-related marine hydrocarbonoclastic bacteria mediated algae-derived hydrocarbons mineralization in twilight zone of the northern South China Sea.</title>
        <authorList>
            <person name="Dong C."/>
        </authorList>
    </citation>
    <scope>NUCLEOTIDE SEQUENCE [LARGE SCALE GENOMIC DNA]</scope>
    <source>
        <strain evidence="2 3">IMCC1826</strain>
    </source>
</reference>
<evidence type="ECO:0000256" key="1">
    <source>
        <dbReference type="SAM" id="MobiDB-lite"/>
    </source>
</evidence>
<comment type="caution">
    <text evidence="2">The sequence shown here is derived from an EMBL/GenBank/DDBJ whole genome shotgun (WGS) entry which is preliminary data.</text>
</comment>
<name>A0ABS7ZMV7_9GAMM</name>
<gene>
    <name evidence="2" type="ORF">I9W95_04925</name>
</gene>
<accession>A0ABS7ZMV7</accession>
<protein>
    <submittedName>
        <fullName evidence="2">Uncharacterized protein</fullName>
    </submittedName>
</protein>
<dbReference type="RefSeq" id="WP_225672459.1">
    <property type="nucleotide sequence ID" value="NZ_JAEDAH010000020.1"/>
</dbReference>
<proteinExistence type="predicted"/>
<feature type="region of interest" description="Disordered" evidence="1">
    <location>
        <begin position="219"/>
        <end position="246"/>
    </location>
</feature>
<dbReference type="EMBL" id="JAEDAH010000020">
    <property type="protein sequence ID" value="MCA6062949.1"/>
    <property type="molecule type" value="Genomic_DNA"/>
</dbReference>